<feature type="region of interest" description="Disordered" evidence="1">
    <location>
        <begin position="1"/>
        <end position="47"/>
    </location>
</feature>
<name>A0A8S5SR23_9CAUD</name>
<evidence type="ECO:0000256" key="1">
    <source>
        <dbReference type="SAM" id="MobiDB-lite"/>
    </source>
</evidence>
<sequence length="47" mass="5707">MFFRRSNQPRARLPSHPNPAFSYHSIRKRKTPSKQIKKFLLKTPKKR</sequence>
<proteinExistence type="predicted"/>
<feature type="compositionally biased region" description="Basic residues" evidence="1">
    <location>
        <begin position="25"/>
        <end position="47"/>
    </location>
</feature>
<reference evidence="2" key="1">
    <citation type="journal article" date="2021" name="Proc. Natl. Acad. Sci. U.S.A.">
        <title>A Catalog of Tens of Thousands of Viruses from Human Metagenomes Reveals Hidden Associations with Chronic Diseases.</title>
        <authorList>
            <person name="Tisza M.J."/>
            <person name="Buck C.B."/>
        </authorList>
    </citation>
    <scope>NUCLEOTIDE SEQUENCE</scope>
    <source>
        <strain evidence="2">CtXBg1</strain>
    </source>
</reference>
<protein>
    <submittedName>
        <fullName evidence="2">Uncharacterized protein</fullName>
    </submittedName>
</protein>
<evidence type="ECO:0000313" key="2">
    <source>
        <dbReference type="EMBL" id="DAF53449.1"/>
    </source>
</evidence>
<organism evidence="2">
    <name type="scientific">Podoviridae sp. ctXBg1</name>
    <dbReference type="NCBI Taxonomy" id="2827739"/>
    <lineage>
        <taxon>Viruses</taxon>
        <taxon>Duplodnaviria</taxon>
        <taxon>Heunggongvirae</taxon>
        <taxon>Uroviricota</taxon>
        <taxon>Caudoviricetes</taxon>
    </lineage>
</organism>
<dbReference type="EMBL" id="BK032653">
    <property type="protein sequence ID" value="DAF53449.1"/>
    <property type="molecule type" value="Genomic_DNA"/>
</dbReference>
<accession>A0A8S5SR23</accession>